<accession>A0A5C3PWJ9</accession>
<gene>
    <name evidence="1" type="ORF">K466DRAFT_563520</name>
</gene>
<dbReference type="AlphaFoldDB" id="A0A5C3PWJ9"/>
<dbReference type="Proteomes" id="UP000308197">
    <property type="component" value="Unassembled WGS sequence"/>
</dbReference>
<dbReference type="InParanoid" id="A0A5C3PWJ9"/>
<organism evidence="1 2">
    <name type="scientific">Polyporus arcularius HHB13444</name>
    <dbReference type="NCBI Taxonomy" id="1314778"/>
    <lineage>
        <taxon>Eukaryota</taxon>
        <taxon>Fungi</taxon>
        <taxon>Dikarya</taxon>
        <taxon>Basidiomycota</taxon>
        <taxon>Agaricomycotina</taxon>
        <taxon>Agaricomycetes</taxon>
        <taxon>Polyporales</taxon>
        <taxon>Polyporaceae</taxon>
        <taxon>Polyporus</taxon>
    </lineage>
</organism>
<proteinExistence type="predicted"/>
<name>A0A5C3PWJ9_9APHY</name>
<dbReference type="EMBL" id="ML211045">
    <property type="protein sequence ID" value="TFK90463.1"/>
    <property type="molecule type" value="Genomic_DNA"/>
</dbReference>
<protein>
    <submittedName>
        <fullName evidence="1">Uncharacterized protein</fullName>
    </submittedName>
</protein>
<keyword evidence="2" id="KW-1185">Reference proteome</keyword>
<evidence type="ECO:0000313" key="1">
    <source>
        <dbReference type="EMBL" id="TFK90463.1"/>
    </source>
</evidence>
<evidence type="ECO:0000313" key="2">
    <source>
        <dbReference type="Proteomes" id="UP000308197"/>
    </source>
</evidence>
<sequence>MYRRQLQVLSVHSCLVETLTPLYRLLASIANIETFAVHDLILLNSITLPPVPLNTQISAIHVDGSFPQGGRFWASLRHRLPSTSAAGLSVTTRLIGGWRAVTSLQEVLTAFGTDVQSVSINVLARSCDIRSLVPRPGSVISVPRTSIQEPVFPSFEFIDATPINLDLQLLSIRTVVLYFTTTCTRTGRDATTLYALLLENNWRILSNAPATITNIELRFQRYGPHVRSVLDDMRAINDPVVSRRARWSTLDEGTLARFPHLEAFLCVLCDGGFLEQYGPFQGAEPVALGPSCSRQQEFDDYVELLKGVLPQMHERGILQFKMSDVKNLPPVAAN</sequence>
<reference evidence="1 2" key="1">
    <citation type="journal article" date="2019" name="Nat. Ecol. Evol.">
        <title>Megaphylogeny resolves global patterns of mushroom evolution.</title>
        <authorList>
            <person name="Varga T."/>
            <person name="Krizsan K."/>
            <person name="Foldi C."/>
            <person name="Dima B."/>
            <person name="Sanchez-Garcia M."/>
            <person name="Sanchez-Ramirez S."/>
            <person name="Szollosi G.J."/>
            <person name="Szarkandi J.G."/>
            <person name="Papp V."/>
            <person name="Albert L."/>
            <person name="Andreopoulos W."/>
            <person name="Angelini C."/>
            <person name="Antonin V."/>
            <person name="Barry K.W."/>
            <person name="Bougher N.L."/>
            <person name="Buchanan P."/>
            <person name="Buyck B."/>
            <person name="Bense V."/>
            <person name="Catcheside P."/>
            <person name="Chovatia M."/>
            <person name="Cooper J."/>
            <person name="Damon W."/>
            <person name="Desjardin D."/>
            <person name="Finy P."/>
            <person name="Geml J."/>
            <person name="Haridas S."/>
            <person name="Hughes K."/>
            <person name="Justo A."/>
            <person name="Karasinski D."/>
            <person name="Kautmanova I."/>
            <person name="Kiss B."/>
            <person name="Kocsube S."/>
            <person name="Kotiranta H."/>
            <person name="LaButti K.M."/>
            <person name="Lechner B.E."/>
            <person name="Liimatainen K."/>
            <person name="Lipzen A."/>
            <person name="Lukacs Z."/>
            <person name="Mihaltcheva S."/>
            <person name="Morgado L.N."/>
            <person name="Niskanen T."/>
            <person name="Noordeloos M.E."/>
            <person name="Ohm R.A."/>
            <person name="Ortiz-Santana B."/>
            <person name="Ovrebo C."/>
            <person name="Racz N."/>
            <person name="Riley R."/>
            <person name="Savchenko A."/>
            <person name="Shiryaev A."/>
            <person name="Soop K."/>
            <person name="Spirin V."/>
            <person name="Szebenyi C."/>
            <person name="Tomsovsky M."/>
            <person name="Tulloss R.E."/>
            <person name="Uehling J."/>
            <person name="Grigoriev I.V."/>
            <person name="Vagvolgyi C."/>
            <person name="Papp T."/>
            <person name="Martin F.M."/>
            <person name="Miettinen O."/>
            <person name="Hibbett D.S."/>
            <person name="Nagy L.G."/>
        </authorList>
    </citation>
    <scope>NUCLEOTIDE SEQUENCE [LARGE SCALE GENOMIC DNA]</scope>
    <source>
        <strain evidence="1 2">HHB13444</strain>
    </source>
</reference>